<organism evidence="1">
    <name type="scientific">Timema cristinae</name>
    <name type="common">Walking stick</name>
    <dbReference type="NCBI Taxonomy" id="61476"/>
    <lineage>
        <taxon>Eukaryota</taxon>
        <taxon>Metazoa</taxon>
        <taxon>Ecdysozoa</taxon>
        <taxon>Arthropoda</taxon>
        <taxon>Hexapoda</taxon>
        <taxon>Insecta</taxon>
        <taxon>Pterygota</taxon>
        <taxon>Neoptera</taxon>
        <taxon>Polyneoptera</taxon>
        <taxon>Phasmatodea</taxon>
        <taxon>Timematodea</taxon>
        <taxon>Timematoidea</taxon>
        <taxon>Timematidae</taxon>
        <taxon>Timema</taxon>
    </lineage>
</organism>
<accession>A0A7R9DCM6</accession>
<gene>
    <name evidence="1" type="ORF">TCEB3V08_LOCUS11308</name>
</gene>
<proteinExistence type="predicted"/>
<dbReference type="AlphaFoldDB" id="A0A7R9DCM6"/>
<sequence length="132" mass="14925">MANQRKVGQTGLPGPPTGYYIALLQEKVILLTQSVFLHTLCTIFSAKKLELTRKNAVKKFVTVFTRRVALTAIPCQCQKCECTADNDGMSYMECFPCQYPTPGFYNENDMGDGDNYDDLVMEVIEDDEYLNE</sequence>
<protein>
    <submittedName>
        <fullName evidence="1">Uncharacterized protein</fullName>
    </submittedName>
</protein>
<dbReference type="EMBL" id="OC322769">
    <property type="protein sequence ID" value="CAD7412267.1"/>
    <property type="molecule type" value="Genomic_DNA"/>
</dbReference>
<name>A0A7R9DCM6_TIMCR</name>
<evidence type="ECO:0000313" key="1">
    <source>
        <dbReference type="EMBL" id="CAD7412267.1"/>
    </source>
</evidence>
<reference evidence="1" key="1">
    <citation type="submission" date="2020-11" db="EMBL/GenBank/DDBJ databases">
        <authorList>
            <person name="Tran Van P."/>
        </authorList>
    </citation>
    <scope>NUCLEOTIDE SEQUENCE</scope>
</reference>